<dbReference type="RefSeq" id="WP_109515254.1">
    <property type="nucleotide sequence ID" value="NZ_JBHSCH010000016.1"/>
</dbReference>
<reference evidence="3" key="1">
    <citation type="submission" date="2017-10" db="EMBL/GenBank/DDBJ databases">
        <authorList>
            <person name="Toshchakov S.V."/>
            <person name="Goeva M.A."/>
        </authorList>
    </citation>
    <scope>NUCLEOTIDE SEQUENCE [LARGE SCALE GENOMIC DNA]</scope>
    <source>
        <strain evidence="3">JR1/69-1-13</strain>
    </source>
</reference>
<accession>A0A2U1V9W1</accession>
<comment type="caution">
    <text evidence="2">The sequence shown here is derived from an EMBL/GenBank/DDBJ whole genome shotgun (WGS) entry which is preliminary data.</text>
</comment>
<dbReference type="InterPro" id="IPR013096">
    <property type="entry name" value="Cupin_2"/>
</dbReference>
<proteinExistence type="predicted"/>
<dbReference type="InterPro" id="IPR011051">
    <property type="entry name" value="RmlC_Cupin_sf"/>
</dbReference>
<evidence type="ECO:0000313" key="3">
    <source>
        <dbReference type="Proteomes" id="UP000245048"/>
    </source>
</evidence>
<dbReference type="Proteomes" id="UP000245048">
    <property type="component" value="Unassembled WGS sequence"/>
</dbReference>
<dbReference type="PIRSF" id="PIRSF019307">
    <property type="entry name" value="UCP019307"/>
    <property type="match status" value="1"/>
</dbReference>
<dbReference type="AlphaFoldDB" id="A0A2U1V9W1"/>
<dbReference type="SUPFAM" id="SSF51182">
    <property type="entry name" value="RmlC-like cupins"/>
    <property type="match status" value="1"/>
</dbReference>
<dbReference type="InterPro" id="IPR014500">
    <property type="entry name" value="UCP019307_cupin"/>
</dbReference>
<keyword evidence="3" id="KW-1185">Reference proteome</keyword>
<dbReference type="CDD" id="cd02219">
    <property type="entry name" value="cupin_YjlB-like"/>
    <property type="match status" value="1"/>
</dbReference>
<dbReference type="PANTHER" id="PTHR36448:SF2">
    <property type="entry name" value="CUPIN TYPE-1 DOMAIN-CONTAINING PROTEIN"/>
    <property type="match status" value="1"/>
</dbReference>
<evidence type="ECO:0000313" key="2">
    <source>
        <dbReference type="EMBL" id="PWC30683.1"/>
    </source>
</evidence>
<sequence length="161" mass="17434">MQSETLWLPSQEAVPNNPRLPVQVHRKVFPEGKVERAEALLAGHGWLPAWRDGIHPYVHFHTTAHEALAIVKGSVVVRLGDESGPEVPVSAGDVLVLPAGTGHQRVEESEDLLVVGAYPEGQEPDQRLASTAQAAEARARIARLPDPPCCPVTGEAYPRRP</sequence>
<organism evidence="2 3">
    <name type="scientific">Teichococcus aestuarii</name>
    <dbReference type="NCBI Taxonomy" id="568898"/>
    <lineage>
        <taxon>Bacteria</taxon>
        <taxon>Pseudomonadati</taxon>
        <taxon>Pseudomonadota</taxon>
        <taxon>Alphaproteobacteria</taxon>
        <taxon>Acetobacterales</taxon>
        <taxon>Roseomonadaceae</taxon>
        <taxon>Roseomonas</taxon>
    </lineage>
</organism>
<dbReference type="Pfam" id="PF07883">
    <property type="entry name" value="Cupin_2"/>
    <property type="match status" value="1"/>
</dbReference>
<protein>
    <submittedName>
        <fullName evidence="2">Cupin</fullName>
    </submittedName>
</protein>
<dbReference type="PANTHER" id="PTHR36448">
    <property type="entry name" value="BLR7373 PROTEIN"/>
    <property type="match status" value="1"/>
</dbReference>
<dbReference type="InterPro" id="IPR014710">
    <property type="entry name" value="RmlC-like_jellyroll"/>
</dbReference>
<dbReference type="OrthoDB" id="9791759at2"/>
<feature type="domain" description="Cupin type-2" evidence="1">
    <location>
        <begin position="58"/>
        <end position="108"/>
    </location>
</feature>
<name>A0A2U1V9W1_9PROT</name>
<evidence type="ECO:0000259" key="1">
    <source>
        <dbReference type="Pfam" id="PF07883"/>
    </source>
</evidence>
<dbReference type="Gene3D" id="2.60.120.10">
    <property type="entry name" value="Jelly Rolls"/>
    <property type="match status" value="1"/>
</dbReference>
<dbReference type="EMBL" id="PDOA01000001">
    <property type="protein sequence ID" value="PWC30683.1"/>
    <property type="molecule type" value="Genomic_DNA"/>
</dbReference>
<dbReference type="InterPro" id="IPR047121">
    <property type="entry name" value="YjiB-like"/>
</dbReference>
<gene>
    <name evidence="2" type="ORF">CR165_01895</name>
</gene>